<accession>A0A934SQK7</accession>
<evidence type="ECO:0000313" key="3">
    <source>
        <dbReference type="Proteomes" id="UP000622890"/>
    </source>
</evidence>
<proteinExistence type="predicted"/>
<gene>
    <name evidence="2" type="ORF">JJB74_03330</name>
</gene>
<sequence>MKPIARVATRANANAGAPQWFGSPGHRPEPENLVQKSLSRSRRQWALLATRIWIGLGIRNIGCDVFDIHVADIIAFIHGH</sequence>
<evidence type="ECO:0000256" key="1">
    <source>
        <dbReference type="SAM" id="MobiDB-lite"/>
    </source>
</evidence>
<keyword evidence="3" id="KW-1185">Reference proteome</keyword>
<dbReference type="Proteomes" id="UP000622890">
    <property type="component" value="Unassembled WGS sequence"/>
</dbReference>
<dbReference type="EMBL" id="JAEPBG010000001">
    <property type="protein sequence ID" value="MBK4733639.1"/>
    <property type="molecule type" value="Genomic_DNA"/>
</dbReference>
<evidence type="ECO:0000313" key="2">
    <source>
        <dbReference type="EMBL" id="MBK4733639.1"/>
    </source>
</evidence>
<name>A0A934SQK7_9BURK</name>
<feature type="region of interest" description="Disordered" evidence="1">
    <location>
        <begin position="1"/>
        <end position="35"/>
    </location>
</feature>
<organism evidence="2 3">
    <name type="scientific">Noviherbaspirillum pedocola</name>
    <dbReference type="NCBI Taxonomy" id="2801341"/>
    <lineage>
        <taxon>Bacteria</taxon>
        <taxon>Pseudomonadati</taxon>
        <taxon>Pseudomonadota</taxon>
        <taxon>Betaproteobacteria</taxon>
        <taxon>Burkholderiales</taxon>
        <taxon>Oxalobacteraceae</taxon>
        <taxon>Noviherbaspirillum</taxon>
    </lineage>
</organism>
<reference evidence="2" key="1">
    <citation type="submission" date="2021-01" db="EMBL/GenBank/DDBJ databases">
        <title>Genome sequence of strain Noviherbaspirillum sp. DKR-6.</title>
        <authorList>
            <person name="Chaudhary D.K."/>
        </authorList>
    </citation>
    <scope>NUCLEOTIDE SEQUENCE</scope>
    <source>
        <strain evidence="2">DKR-6</strain>
    </source>
</reference>
<dbReference type="RefSeq" id="WP_200590375.1">
    <property type="nucleotide sequence ID" value="NZ_JAEPBG010000001.1"/>
</dbReference>
<protein>
    <submittedName>
        <fullName evidence="2">Uncharacterized protein</fullName>
    </submittedName>
</protein>
<dbReference type="AlphaFoldDB" id="A0A934SQK7"/>
<comment type="caution">
    <text evidence="2">The sequence shown here is derived from an EMBL/GenBank/DDBJ whole genome shotgun (WGS) entry which is preliminary data.</text>
</comment>